<gene>
    <name evidence="1" type="ORF">BDV95DRAFT_627726</name>
</gene>
<reference evidence="1 2" key="1">
    <citation type="submission" date="2020-01" db="EMBL/GenBank/DDBJ databases">
        <authorList>
            <consortium name="DOE Joint Genome Institute"/>
            <person name="Haridas S."/>
            <person name="Albert R."/>
            <person name="Binder M."/>
            <person name="Bloem J."/>
            <person name="Labutti K."/>
            <person name="Salamov A."/>
            <person name="Andreopoulos B."/>
            <person name="Baker S.E."/>
            <person name="Barry K."/>
            <person name="Bills G."/>
            <person name="Bluhm B.H."/>
            <person name="Cannon C."/>
            <person name="Castanera R."/>
            <person name="Culley D.E."/>
            <person name="Daum C."/>
            <person name="Ezra D."/>
            <person name="Gonzalez J.B."/>
            <person name="Henrissat B."/>
            <person name="Kuo A."/>
            <person name="Liang C."/>
            <person name="Lipzen A."/>
            <person name="Lutzoni F."/>
            <person name="Magnuson J."/>
            <person name="Mondo S."/>
            <person name="Nolan M."/>
            <person name="Ohm R."/>
            <person name="Pangilinan J."/>
            <person name="Park H.-J.H."/>
            <person name="Ramirez L."/>
            <person name="Alfaro M."/>
            <person name="Sun H."/>
            <person name="Tritt A."/>
            <person name="Yoshinaga Y."/>
            <person name="Zwiers L.-H.L."/>
            <person name="Turgeon B.G."/>
            <person name="Goodwin S.B."/>
            <person name="Spatafora J.W."/>
            <person name="Crous P.W."/>
            <person name="Grigoriev I.V."/>
        </authorList>
    </citation>
    <scope>NUCLEOTIDE SEQUENCE [LARGE SCALE GENOMIC DNA]</scope>
    <source>
        <strain evidence="1 2">CBS 611.86</strain>
    </source>
</reference>
<sequence length="418" mass="46566">MLIRREARQGALEGLDQERCAALHNYVVGLGWTQLGLSLDTLDKRTRWECHGGDAALASVSERLDASVPHLFHRYLARLCAPDKLWQNANDAKDEDEDESNKRFISLYMANWALGSAHPLGLVLDQEAGTAIQHMSIHDTSITMNGRQIWLPLNMLLDGSIDMIDQGKVLAVGESYDGEQERTEPWIMPSYTQQDLDDTLQAFRHLIDTIHARMPSRPQNSEEGLLDFVTGGLPQSLSSSSFAYQFLVQSPRPSFTNIAPGLRIARHQPSAPVSVRLESTKLYPLLLFSSSHPAHQKTRRAPRGKEIPISLFPRGFDAVSTYPAGLYLTETEPHRTHPFEDACKLVLPFPLGANAFARTSDGALVGESVRGAGENAAAKIEPRSTELYQLGFNHFIAAHDVQLKHVLWKWVEMVEEGD</sequence>
<evidence type="ECO:0000313" key="2">
    <source>
        <dbReference type="Proteomes" id="UP000481861"/>
    </source>
</evidence>
<dbReference type="EMBL" id="JAADJZ010000008">
    <property type="protein sequence ID" value="KAF2872889.1"/>
    <property type="molecule type" value="Genomic_DNA"/>
</dbReference>
<name>A0A7C8I7W5_9PLEO</name>
<dbReference type="AlphaFoldDB" id="A0A7C8I7W5"/>
<dbReference type="Proteomes" id="UP000481861">
    <property type="component" value="Unassembled WGS sequence"/>
</dbReference>
<organism evidence="1 2">
    <name type="scientific">Massariosphaeria phaeospora</name>
    <dbReference type="NCBI Taxonomy" id="100035"/>
    <lineage>
        <taxon>Eukaryota</taxon>
        <taxon>Fungi</taxon>
        <taxon>Dikarya</taxon>
        <taxon>Ascomycota</taxon>
        <taxon>Pezizomycotina</taxon>
        <taxon>Dothideomycetes</taxon>
        <taxon>Pleosporomycetidae</taxon>
        <taxon>Pleosporales</taxon>
        <taxon>Pleosporales incertae sedis</taxon>
        <taxon>Massariosphaeria</taxon>
    </lineage>
</organism>
<dbReference type="OrthoDB" id="3029470at2759"/>
<protein>
    <submittedName>
        <fullName evidence="1">Uncharacterized protein</fullName>
    </submittedName>
</protein>
<accession>A0A7C8I7W5</accession>
<comment type="caution">
    <text evidence="1">The sequence shown here is derived from an EMBL/GenBank/DDBJ whole genome shotgun (WGS) entry which is preliminary data.</text>
</comment>
<proteinExistence type="predicted"/>
<evidence type="ECO:0000313" key="1">
    <source>
        <dbReference type="EMBL" id="KAF2872889.1"/>
    </source>
</evidence>
<keyword evidence="2" id="KW-1185">Reference proteome</keyword>